<proteinExistence type="predicted"/>
<dbReference type="AlphaFoldDB" id="G7YI44"/>
<keyword evidence="3" id="KW-1185">Reference proteome</keyword>
<accession>G7YI44</accession>
<reference key="2">
    <citation type="submission" date="2011-10" db="EMBL/GenBank/DDBJ databases">
        <title>The genome and transcriptome sequence of Clonorchis sinensis provide insights into the carcinogenic liver fluke.</title>
        <authorList>
            <person name="Wang X."/>
            <person name="Huang Y."/>
            <person name="Chen W."/>
            <person name="Liu H."/>
            <person name="Guo L."/>
            <person name="Chen Y."/>
            <person name="Luo F."/>
            <person name="Zhou W."/>
            <person name="Sun J."/>
            <person name="Mao Q."/>
            <person name="Liang P."/>
            <person name="Zhou C."/>
            <person name="Tian Y."/>
            <person name="Men J."/>
            <person name="Lv X."/>
            <person name="Huang L."/>
            <person name="Zhou J."/>
            <person name="Hu Y."/>
            <person name="Li R."/>
            <person name="Zhang F."/>
            <person name="Lei H."/>
            <person name="Li X."/>
            <person name="Hu X."/>
            <person name="Liang C."/>
            <person name="Xu J."/>
            <person name="Wu Z."/>
            <person name="Yu X."/>
        </authorList>
    </citation>
    <scope>NUCLEOTIDE SEQUENCE</scope>
    <source>
        <strain>Henan</strain>
    </source>
</reference>
<sequence length="136" mass="15134">MEMIFTLANAQEYSDESCAALQLLCNLALTPAGCLLLRNRICFFYRILETRDPYLLRQVLAVLVNLSCDLDSSQALLNSEVLRFFLIDFSLGSVSLVAHTELLLIACSSSASDSANGHISEEFIHQGSFKPIHLHR</sequence>
<gene>
    <name evidence="2" type="ORF">CLF_108474</name>
</gene>
<name>G7YI44_CLOSI</name>
<feature type="domain" description="Armadillo repeat-containing" evidence="1">
    <location>
        <begin position="18"/>
        <end position="86"/>
    </location>
</feature>
<evidence type="ECO:0000313" key="3">
    <source>
        <dbReference type="Proteomes" id="UP000008909"/>
    </source>
</evidence>
<evidence type="ECO:0000313" key="2">
    <source>
        <dbReference type="EMBL" id="GAA52627.1"/>
    </source>
</evidence>
<dbReference type="InterPro" id="IPR006911">
    <property type="entry name" value="ARM-rpt_dom"/>
</dbReference>
<protein>
    <recommendedName>
        <fullName evidence="1">Armadillo repeat-containing domain-containing protein</fullName>
    </recommendedName>
</protein>
<organism evidence="2 3">
    <name type="scientific">Clonorchis sinensis</name>
    <name type="common">Chinese liver fluke</name>
    <dbReference type="NCBI Taxonomy" id="79923"/>
    <lineage>
        <taxon>Eukaryota</taxon>
        <taxon>Metazoa</taxon>
        <taxon>Spiralia</taxon>
        <taxon>Lophotrochozoa</taxon>
        <taxon>Platyhelminthes</taxon>
        <taxon>Trematoda</taxon>
        <taxon>Digenea</taxon>
        <taxon>Opisthorchiida</taxon>
        <taxon>Opisthorchiata</taxon>
        <taxon>Opisthorchiidae</taxon>
        <taxon>Clonorchis</taxon>
    </lineage>
</organism>
<evidence type="ECO:0000259" key="1">
    <source>
        <dbReference type="Pfam" id="PF04826"/>
    </source>
</evidence>
<dbReference type="Pfam" id="PF04826">
    <property type="entry name" value="Arm_2"/>
    <property type="match status" value="1"/>
</dbReference>
<reference evidence="2" key="1">
    <citation type="journal article" date="2011" name="Genome Biol.">
        <title>The draft genome of the carcinogenic human liver fluke Clonorchis sinensis.</title>
        <authorList>
            <person name="Wang X."/>
            <person name="Chen W."/>
            <person name="Huang Y."/>
            <person name="Sun J."/>
            <person name="Men J."/>
            <person name="Liu H."/>
            <person name="Luo F."/>
            <person name="Guo L."/>
            <person name="Lv X."/>
            <person name="Deng C."/>
            <person name="Zhou C."/>
            <person name="Fan Y."/>
            <person name="Li X."/>
            <person name="Huang L."/>
            <person name="Hu Y."/>
            <person name="Liang C."/>
            <person name="Hu X."/>
            <person name="Xu J."/>
            <person name="Yu X."/>
        </authorList>
    </citation>
    <scope>NUCLEOTIDE SEQUENCE [LARGE SCALE GENOMIC DNA]</scope>
    <source>
        <strain evidence="2">Henan</strain>
    </source>
</reference>
<dbReference type="Proteomes" id="UP000008909">
    <property type="component" value="Unassembled WGS sequence"/>
</dbReference>
<dbReference type="EMBL" id="DF143325">
    <property type="protein sequence ID" value="GAA52627.1"/>
    <property type="molecule type" value="Genomic_DNA"/>
</dbReference>